<reference evidence="2" key="1">
    <citation type="submission" date="2022-08" db="EMBL/GenBank/DDBJ databases">
        <authorList>
            <consortium name="DOE Joint Genome Institute"/>
            <person name="Min B."/>
            <person name="Riley R."/>
            <person name="Sierra-Patev S."/>
            <person name="Naranjo-Ortiz M."/>
            <person name="Looney B."/>
            <person name="Konkel Z."/>
            <person name="Slot J.C."/>
            <person name="Sakamoto Y."/>
            <person name="Steenwyk J.L."/>
            <person name="Rokas A."/>
            <person name="Carro J."/>
            <person name="Camarero S."/>
            <person name="Ferreira P."/>
            <person name="Molpeceres G."/>
            <person name="Ruiz-Duenas F.J."/>
            <person name="Serrano A."/>
            <person name="Henrissat B."/>
            <person name="Drula E."/>
            <person name="Hughes K.W."/>
            <person name="Mata J.L."/>
            <person name="Ishikawa N.K."/>
            <person name="Vargas-Isla R."/>
            <person name="Ushijima S."/>
            <person name="Smith C.A."/>
            <person name="Ahrendt S."/>
            <person name="Andreopoulos W."/>
            <person name="He G."/>
            <person name="Labutti K."/>
            <person name="Lipzen A."/>
            <person name="Ng V."/>
            <person name="Sandor L."/>
            <person name="Barry K."/>
            <person name="Martinez A.T."/>
            <person name="Xiao Y."/>
            <person name="Gibbons J.G."/>
            <person name="Terashima K."/>
            <person name="Hibbett D.S."/>
            <person name="Grigoriev I.V."/>
        </authorList>
    </citation>
    <scope>NUCLEOTIDE SEQUENCE</scope>
    <source>
        <strain evidence="2">TFB10291</strain>
    </source>
</reference>
<keyword evidence="3" id="KW-1185">Reference proteome</keyword>
<comment type="caution">
    <text evidence="2">The sequence shown here is derived from an EMBL/GenBank/DDBJ whole genome shotgun (WGS) entry which is preliminary data.</text>
</comment>
<evidence type="ECO:0000313" key="3">
    <source>
        <dbReference type="Proteomes" id="UP001163798"/>
    </source>
</evidence>
<feature type="region of interest" description="Disordered" evidence="1">
    <location>
        <begin position="228"/>
        <end position="258"/>
    </location>
</feature>
<accession>A0AA38KPX7</accession>
<dbReference type="Proteomes" id="UP001163798">
    <property type="component" value="Unassembled WGS sequence"/>
</dbReference>
<dbReference type="EMBL" id="MU793474">
    <property type="protein sequence ID" value="KAJ3782466.1"/>
    <property type="molecule type" value="Genomic_DNA"/>
</dbReference>
<proteinExistence type="predicted"/>
<dbReference type="AlphaFoldDB" id="A0AA38KPX7"/>
<gene>
    <name evidence="2" type="ORF">GGU10DRAFT_335518</name>
</gene>
<name>A0AA38KPX7_9AGAR</name>
<sequence length="420" mass="47939">MSSRQRYLAAIPFLLQNDGPLVDVSFVFKARSWVQSTFDIQETALDVCRDSITEDHGLAESRRERQFVLIVLFGNHGEIDHRQSPSIIKIIEFIIVALQNNEHERRIEPLPNLSIHIPLENARTGFLGQLASFKVEQYPSPTSTTIMRYEPLKFEVQNVETNIRNQTHTEVWSPGELCEQWLDHVHIDTRAESDVQFSRVVPAIWPPVKMWPLLGYTASLRSSSFDPFVEDDELHGPPRDDSENETDTSSNAPCTPATVAQLGDRASDFVKERNSADRTSPDSIGVTMEITEKRTTFDVDKERNIHFLRKATGIIRLKAPAPKPINTAYSKEDSEATSEKVMAFNDVDRFLSRRATMKWRWEFSRSFAAQLTSEAKLEQLVDIRFSRQGKERGDQYELLRMLNIGNGLCEIGQVNSKNTL</sequence>
<organism evidence="2 3">
    <name type="scientific">Lentinula aff. detonsa</name>
    <dbReference type="NCBI Taxonomy" id="2804958"/>
    <lineage>
        <taxon>Eukaryota</taxon>
        <taxon>Fungi</taxon>
        <taxon>Dikarya</taxon>
        <taxon>Basidiomycota</taxon>
        <taxon>Agaricomycotina</taxon>
        <taxon>Agaricomycetes</taxon>
        <taxon>Agaricomycetidae</taxon>
        <taxon>Agaricales</taxon>
        <taxon>Marasmiineae</taxon>
        <taxon>Omphalotaceae</taxon>
        <taxon>Lentinula</taxon>
    </lineage>
</organism>
<protein>
    <submittedName>
        <fullName evidence="2">Uncharacterized protein</fullName>
    </submittedName>
</protein>
<evidence type="ECO:0000313" key="2">
    <source>
        <dbReference type="EMBL" id="KAJ3782466.1"/>
    </source>
</evidence>
<evidence type="ECO:0000256" key="1">
    <source>
        <dbReference type="SAM" id="MobiDB-lite"/>
    </source>
</evidence>